<dbReference type="GO" id="GO:0071028">
    <property type="term" value="P:nuclear mRNA surveillance"/>
    <property type="evidence" value="ECO:0007669"/>
    <property type="project" value="TreeGrafter"/>
</dbReference>
<evidence type="ECO:0000313" key="10">
    <source>
        <dbReference type="Proteomes" id="UP000504606"/>
    </source>
</evidence>
<keyword evidence="10" id="KW-1185">Reference proteome</keyword>
<dbReference type="GO" id="GO:0071035">
    <property type="term" value="P:nuclear polyadenylation-dependent rRNA catabolic process"/>
    <property type="evidence" value="ECO:0007669"/>
    <property type="project" value="TreeGrafter"/>
</dbReference>
<accession>A0A9C6U0X3</accession>
<keyword evidence="4" id="KW-0963">Cytoplasm</keyword>
<dbReference type="InterPro" id="IPR027408">
    <property type="entry name" value="PNPase/RNase_PH_dom_sf"/>
</dbReference>
<reference evidence="11" key="1">
    <citation type="submission" date="2025-08" db="UniProtKB">
        <authorList>
            <consortium name="RefSeq"/>
        </authorList>
    </citation>
    <scope>IDENTIFICATION</scope>
    <source>
        <tissue evidence="11">Whole organism</tissue>
    </source>
</reference>
<dbReference type="GO" id="GO:0000467">
    <property type="term" value="P:exonucleolytic trimming to generate mature 3'-end of 5.8S rRNA from tricistronic rRNA transcript (SSU-rRNA, 5.8S rRNA, LSU-rRNA)"/>
    <property type="evidence" value="ECO:0007669"/>
    <property type="project" value="TreeGrafter"/>
</dbReference>
<dbReference type="InterPro" id="IPR001247">
    <property type="entry name" value="ExoRNase_PH_dom1"/>
</dbReference>
<evidence type="ECO:0000259" key="8">
    <source>
        <dbReference type="Pfam" id="PF01138"/>
    </source>
</evidence>
<dbReference type="GO" id="GO:0000177">
    <property type="term" value="C:cytoplasmic exosome (RNase complex)"/>
    <property type="evidence" value="ECO:0007669"/>
    <property type="project" value="TreeGrafter"/>
</dbReference>
<dbReference type="GO" id="GO:0000176">
    <property type="term" value="C:nuclear exosome (RNase complex)"/>
    <property type="evidence" value="ECO:0007669"/>
    <property type="project" value="TreeGrafter"/>
</dbReference>
<dbReference type="GeneID" id="113216030"/>
<evidence type="ECO:0000256" key="1">
    <source>
        <dbReference type="ARBA" id="ARBA00004496"/>
    </source>
</evidence>
<dbReference type="OrthoDB" id="272245at2759"/>
<keyword evidence="7" id="KW-0472">Membrane</keyword>
<dbReference type="Proteomes" id="UP000504606">
    <property type="component" value="Unplaced"/>
</dbReference>
<feature type="domain" description="Exoribonuclease phosphorolytic" evidence="9">
    <location>
        <begin position="202"/>
        <end position="267"/>
    </location>
</feature>
<dbReference type="Pfam" id="PF03725">
    <property type="entry name" value="RNase_PH_C"/>
    <property type="match status" value="1"/>
</dbReference>
<dbReference type="GO" id="GO:0071038">
    <property type="term" value="P:TRAMP-dependent tRNA surveillance pathway"/>
    <property type="evidence" value="ECO:0007669"/>
    <property type="project" value="TreeGrafter"/>
</dbReference>
<dbReference type="CTD" id="36766"/>
<dbReference type="GO" id="GO:0035925">
    <property type="term" value="F:mRNA 3'-UTR AU-rich region binding"/>
    <property type="evidence" value="ECO:0007669"/>
    <property type="project" value="TreeGrafter"/>
</dbReference>
<evidence type="ECO:0000256" key="6">
    <source>
        <dbReference type="ARBA" id="ARBA00042523"/>
    </source>
</evidence>
<dbReference type="KEGG" id="foc:113216030"/>
<name>A0A9C6U0X3_FRAOC</name>
<dbReference type="InterPro" id="IPR020568">
    <property type="entry name" value="Ribosomal_Su5_D2-typ_SF"/>
</dbReference>
<evidence type="ECO:0000256" key="7">
    <source>
        <dbReference type="SAM" id="Phobius"/>
    </source>
</evidence>
<dbReference type="RefSeq" id="XP_052121044.1">
    <property type="nucleotide sequence ID" value="XM_052265084.1"/>
</dbReference>
<keyword evidence="7" id="KW-1133">Transmembrane helix</keyword>
<dbReference type="InterPro" id="IPR050590">
    <property type="entry name" value="Exosome_comp_Rrp42_subfam"/>
</dbReference>
<dbReference type="Pfam" id="PF01138">
    <property type="entry name" value="RNase_PH"/>
    <property type="match status" value="1"/>
</dbReference>
<evidence type="ECO:0000313" key="11">
    <source>
        <dbReference type="RefSeq" id="XP_052121044.1"/>
    </source>
</evidence>
<dbReference type="CDD" id="cd11367">
    <property type="entry name" value="RNase_PH_RRP42"/>
    <property type="match status" value="1"/>
</dbReference>
<comment type="subcellular location">
    <subcellularLocation>
        <location evidence="1">Cytoplasm</location>
    </subcellularLocation>
    <subcellularLocation>
        <location evidence="2">Nucleus</location>
        <location evidence="2">Nucleolus</location>
    </subcellularLocation>
</comment>
<protein>
    <recommendedName>
        <fullName evidence="6">Ribosomal RNA-processing protein 42</fullName>
    </recommendedName>
</protein>
<dbReference type="SUPFAM" id="SSF54211">
    <property type="entry name" value="Ribosomal protein S5 domain 2-like"/>
    <property type="match status" value="1"/>
</dbReference>
<dbReference type="InterPro" id="IPR015847">
    <property type="entry name" value="ExoRNase_PH_dom2"/>
</dbReference>
<evidence type="ECO:0000256" key="2">
    <source>
        <dbReference type="ARBA" id="ARBA00004604"/>
    </source>
</evidence>
<evidence type="ECO:0000256" key="4">
    <source>
        <dbReference type="ARBA" id="ARBA00022490"/>
    </source>
</evidence>
<dbReference type="InterPro" id="IPR036345">
    <property type="entry name" value="ExoRNase_PH_dom2_sf"/>
</dbReference>
<dbReference type="Gene3D" id="3.30.230.70">
    <property type="entry name" value="GHMP Kinase, N-terminal domain"/>
    <property type="match status" value="1"/>
</dbReference>
<sequence length="299" mass="32755">MVKSTSYLFFFISFGNFLSVYFIFQNDLRNDGRSKQDYRPIELELDIVTHANGSARVRLANTDILVGVKTEIDVPTSNRPEEGKIEFFVDCSANATPEFEGKGGQDLATEIGNYLGSSFASPLSFDLKPLCILKGVQCWKLYVDILILECGGNLFDAVSLAVKAALYNTMVPRVETVAMDGGNVDLQLSGDPFDCWRLDITNIPCLVTLTKIGEHLIVDPTAEEEECSMASLVVAVTESGRINSLCKTSVGSLHPQTLTDALKVGVEVGVGLNKALNEALGREEKRLQSNKPERFGFLK</sequence>
<dbReference type="PANTHER" id="PTHR11097">
    <property type="entry name" value="EXOSOME COMPLEX EXONUCLEASE RIBOSOMAL RNA PROCESSING PROTEIN"/>
    <property type="match status" value="1"/>
</dbReference>
<dbReference type="GO" id="GO:0034476">
    <property type="term" value="P:U5 snRNA 3'-end processing"/>
    <property type="evidence" value="ECO:0007669"/>
    <property type="project" value="TreeGrafter"/>
</dbReference>
<gene>
    <name evidence="11" type="primary">LOC113216030</name>
</gene>
<organism evidence="10 11">
    <name type="scientific">Frankliniella occidentalis</name>
    <name type="common">Western flower thrips</name>
    <name type="synonym">Euthrips occidentalis</name>
    <dbReference type="NCBI Taxonomy" id="133901"/>
    <lineage>
        <taxon>Eukaryota</taxon>
        <taxon>Metazoa</taxon>
        <taxon>Ecdysozoa</taxon>
        <taxon>Arthropoda</taxon>
        <taxon>Hexapoda</taxon>
        <taxon>Insecta</taxon>
        <taxon>Pterygota</taxon>
        <taxon>Neoptera</taxon>
        <taxon>Paraneoptera</taxon>
        <taxon>Thysanoptera</taxon>
        <taxon>Terebrantia</taxon>
        <taxon>Thripoidea</taxon>
        <taxon>Thripidae</taxon>
        <taxon>Frankliniella</taxon>
    </lineage>
</organism>
<dbReference type="PANTHER" id="PTHR11097:SF8">
    <property type="entry name" value="EXOSOME COMPLEX COMPONENT RRP42"/>
    <property type="match status" value="1"/>
</dbReference>
<dbReference type="SUPFAM" id="SSF55666">
    <property type="entry name" value="Ribonuclease PH domain 2-like"/>
    <property type="match status" value="1"/>
</dbReference>
<feature type="domain" description="Exoribonuclease phosphorolytic" evidence="8">
    <location>
        <begin position="38"/>
        <end position="172"/>
    </location>
</feature>
<dbReference type="GO" id="GO:0005730">
    <property type="term" value="C:nucleolus"/>
    <property type="evidence" value="ECO:0007669"/>
    <property type="project" value="UniProtKB-SubCell"/>
</dbReference>
<comment type="similarity">
    <text evidence="3">Belongs to the RNase PH family.</text>
</comment>
<evidence type="ECO:0000256" key="3">
    <source>
        <dbReference type="ARBA" id="ARBA00006678"/>
    </source>
</evidence>
<dbReference type="GO" id="GO:0034473">
    <property type="term" value="P:U1 snRNA 3'-end processing"/>
    <property type="evidence" value="ECO:0007669"/>
    <property type="project" value="TreeGrafter"/>
</dbReference>
<evidence type="ECO:0000256" key="5">
    <source>
        <dbReference type="ARBA" id="ARBA00022835"/>
    </source>
</evidence>
<dbReference type="AlphaFoldDB" id="A0A9C6U0X3"/>
<proteinExistence type="inferred from homology"/>
<feature type="transmembrane region" description="Helical" evidence="7">
    <location>
        <begin position="6"/>
        <end position="24"/>
    </location>
</feature>
<dbReference type="GO" id="GO:0034475">
    <property type="term" value="P:U4 snRNA 3'-end processing"/>
    <property type="evidence" value="ECO:0007669"/>
    <property type="project" value="TreeGrafter"/>
</dbReference>
<evidence type="ECO:0000259" key="9">
    <source>
        <dbReference type="Pfam" id="PF03725"/>
    </source>
</evidence>
<keyword evidence="5" id="KW-0271">Exosome</keyword>
<dbReference type="GO" id="GO:0016075">
    <property type="term" value="P:rRNA catabolic process"/>
    <property type="evidence" value="ECO:0007669"/>
    <property type="project" value="TreeGrafter"/>
</dbReference>
<keyword evidence="7" id="KW-0812">Transmembrane</keyword>